<sequence length="95" mass="11253">MFPIRRHSPSNLHVLVSHKNRMMEYMRRLFCGLYWRHKQKKFLLFVISMMAVVNRAYYVNLQSPRCGPTSKGVTFDLRVDESWKQMADSPQTTAS</sequence>
<name>A0A4Z2INT1_9TELE</name>
<gene>
    <name evidence="1" type="ORF">EYF80_010295</name>
</gene>
<dbReference type="EMBL" id="SRLO01000064">
    <property type="protein sequence ID" value="TNN79481.1"/>
    <property type="molecule type" value="Genomic_DNA"/>
</dbReference>
<dbReference type="Proteomes" id="UP000314294">
    <property type="component" value="Unassembled WGS sequence"/>
</dbReference>
<evidence type="ECO:0000313" key="2">
    <source>
        <dbReference type="Proteomes" id="UP000314294"/>
    </source>
</evidence>
<proteinExistence type="predicted"/>
<evidence type="ECO:0000313" key="1">
    <source>
        <dbReference type="EMBL" id="TNN79481.1"/>
    </source>
</evidence>
<accession>A0A4Z2INT1</accession>
<protein>
    <submittedName>
        <fullName evidence="1">Uncharacterized protein</fullName>
    </submittedName>
</protein>
<dbReference type="AlphaFoldDB" id="A0A4Z2INT1"/>
<organism evidence="1 2">
    <name type="scientific">Liparis tanakae</name>
    <name type="common">Tanaka's snailfish</name>
    <dbReference type="NCBI Taxonomy" id="230148"/>
    <lineage>
        <taxon>Eukaryota</taxon>
        <taxon>Metazoa</taxon>
        <taxon>Chordata</taxon>
        <taxon>Craniata</taxon>
        <taxon>Vertebrata</taxon>
        <taxon>Euteleostomi</taxon>
        <taxon>Actinopterygii</taxon>
        <taxon>Neopterygii</taxon>
        <taxon>Teleostei</taxon>
        <taxon>Neoteleostei</taxon>
        <taxon>Acanthomorphata</taxon>
        <taxon>Eupercaria</taxon>
        <taxon>Perciformes</taxon>
        <taxon>Cottioidei</taxon>
        <taxon>Cottales</taxon>
        <taxon>Liparidae</taxon>
        <taxon>Liparis</taxon>
    </lineage>
</organism>
<keyword evidence="2" id="KW-1185">Reference proteome</keyword>
<comment type="caution">
    <text evidence="1">The sequence shown here is derived from an EMBL/GenBank/DDBJ whole genome shotgun (WGS) entry which is preliminary data.</text>
</comment>
<reference evidence="1 2" key="1">
    <citation type="submission" date="2019-03" db="EMBL/GenBank/DDBJ databases">
        <title>First draft genome of Liparis tanakae, snailfish: a comprehensive survey of snailfish specific genes.</title>
        <authorList>
            <person name="Kim W."/>
            <person name="Song I."/>
            <person name="Jeong J.-H."/>
            <person name="Kim D."/>
            <person name="Kim S."/>
            <person name="Ryu S."/>
            <person name="Song J.Y."/>
            <person name="Lee S.K."/>
        </authorList>
    </citation>
    <scope>NUCLEOTIDE SEQUENCE [LARGE SCALE GENOMIC DNA]</scope>
    <source>
        <tissue evidence="1">Muscle</tissue>
    </source>
</reference>